<feature type="compositionally biased region" description="Basic and acidic residues" evidence="10">
    <location>
        <begin position="137"/>
        <end position="167"/>
    </location>
</feature>
<evidence type="ECO:0000256" key="7">
    <source>
        <dbReference type="ARBA" id="ARBA00022777"/>
    </source>
</evidence>
<dbReference type="InterPro" id="IPR005467">
    <property type="entry name" value="His_kinase_dom"/>
</dbReference>
<gene>
    <name evidence="14" type="ORF">DEJ48_17700</name>
</gene>
<dbReference type="SMART" id="SM00387">
    <property type="entry name" value="HATPase_c"/>
    <property type="match status" value="1"/>
</dbReference>
<dbReference type="PROSITE" id="PS50109">
    <property type="entry name" value="HIS_KIN"/>
    <property type="match status" value="1"/>
</dbReference>
<evidence type="ECO:0000256" key="6">
    <source>
        <dbReference type="ARBA" id="ARBA00022692"/>
    </source>
</evidence>
<evidence type="ECO:0000256" key="1">
    <source>
        <dbReference type="ARBA" id="ARBA00000085"/>
    </source>
</evidence>
<dbReference type="PRINTS" id="PR00344">
    <property type="entry name" value="BCTRLSENSOR"/>
</dbReference>
<keyword evidence="11" id="KW-0732">Signal</keyword>
<name>A0A5P2C8N8_STRVZ</name>
<dbReference type="CDD" id="cd16922">
    <property type="entry name" value="HATPase_EvgS-ArcB-TorS-like"/>
    <property type="match status" value="1"/>
</dbReference>
<dbReference type="PANTHER" id="PTHR43711">
    <property type="entry name" value="TWO-COMPONENT HISTIDINE KINASE"/>
    <property type="match status" value="1"/>
</dbReference>
<keyword evidence="8" id="KW-1133">Transmembrane helix</keyword>
<dbReference type="InterPro" id="IPR004358">
    <property type="entry name" value="Sig_transdc_His_kin-like_C"/>
</dbReference>
<feature type="region of interest" description="Disordered" evidence="10">
    <location>
        <begin position="80"/>
        <end position="207"/>
    </location>
</feature>
<dbReference type="SUPFAM" id="SSF158472">
    <property type="entry name" value="HAMP domain-like"/>
    <property type="match status" value="1"/>
</dbReference>
<feature type="compositionally biased region" description="Gly residues" evidence="10">
    <location>
        <begin position="104"/>
        <end position="117"/>
    </location>
</feature>
<organism evidence="14 15">
    <name type="scientific">Streptomyces venezuelae</name>
    <dbReference type="NCBI Taxonomy" id="54571"/>
    <lineage>
        <taxon>Bacteria</taxon>
        <taxon>Bacillati</taxon>
        <taxon>Actinomycetota</taxon>
        <taxon>Actinomycetes</taxon>
        <taxon>Kitasatosporales</taxon>
        <taxon>Streptomycetaceae</taxon>
        <taxon>Streptomyces</taxon>
    </lineage>
</organism>
<feature type="domain" description="HAMP" evidence="13">
    <location>
        <begin position="441"/>
        <end position="496"/>
    </location>
</feature>
<dbReference type="Proteomes" id="UP000322927">
    <property type="component" value="Chromosome"/>
</dbReference>
<comment type="subcellular location">
    <subcellularLocation>
        <location evidence="2">Cell membrane</location>
    </subcellularLocation>
</comment>
<proteinExistence type="predicted"/>
<feature type="domain" description="Histidine kinase" evidence="12">
    <location>
        <begin position="504"/>
        <end position="717"/>
    </location>
</feature>
<dbReference type="FunFam" id="3.30.565.10:FF:000006">
    <property type="entry name" value="Sensor histidine kinase WalK"/>
    <property type="match status" value="1"/>
</dbReference>
<evidence type="ECO:0000256" key="2">
    <source>
        <dbReference type="ARBA" id="ARBA00004236"/>
    </source>
</evidence>
<feature type="signal peptide" evidence="11">
    <location>
        <begin position="1"/>
        <end position="22"/>
    </location>
</feature>
<feature type="chain" id="PRO_5038379719" description="histidine kinase" evidence="11">
    <location>
        <begin position="23"/>
        <end position="717"/>
    </location>
</feature>
<dbReference type="AlphaFoldDB" id="A0A5P2C8N8"/>
<keyword evidence="9" id="KW-0902">Two-component regulatory system</keyword>
<dbReference type="SUPFAM" id="SSF47384">
    <property type="entry name" value="Homodimeric domain of signal transducing histidine kinase"/>
    <property type="match status" value="1"/>
</dbReference>
<dbReference type="Pfam" id="PF00512">
    <property type="entry name" value="HisKA"/>
    <property type="match status" value="1"/>
</dbReference>
<dbReference type="SUPFAM" id="SSF55874">
    <property type="entry name" value="ATPase domain of HSP90 chaperone/DNA topoisomerase II/histidine kinase"/>
    <property type="match status" value="1"/>
</dbReference>
<dbReference type="Pfam" id="PF02518">
    <property type="entry name" value="HATPase_c"/>
    <property type="match status" value="1"/>
</dbReference>
<evidence type="ECO:0000256" key="4">
    <source>
        <dbReference type="ARBA" id="ARBA00022553"/>
    </source>
</evidence>
<dbReference type="InterPro" id="IPR003661">
    <property type="entry name" value="HisK_dim/P_dom"/>
</dbReference>
<protein>
    <recommendedName>
        <fullName evidence="3">histidine kinase</fullName>
        <ecNumber evidence="3">2.7.13.3</ecNumber>
    </recommendedName>
</protein>
<dbReference type="EC" id="2.7.13.3" evidence="3"/>
<evidence type="ECO:0000259" key="12">
    <source>
        <dbReference type="PROSITE" id="PS50109"/>
    </source>
</evidence>
<dbReference type="SMART" id="SM00388">
    <property type="entry name" value="HisKA"/>
    <property type="match status" value="1"/>
</dbReference>
<comment type="catalytic activity">
    <reaction evidence="1">
        <text>ATP + protein L-histidine = ADP + protein N-phospho-L-histidine.</text>
        <dbReference type="EC" id="2.7.13.3"/>
    </reaction>
</comment>
<feature type="region of interest" description="Disordered" evidence="10">
    <location>
        <begin position="307"/>
        <end position="375"/>
    </location>
</feature>
<dbReference type="InterPro" id="IPR003660">
    <property type="entry name" value="HAMP_dom"/>
</dbReference>
<dbReference type="PANTHER" id="PTHR43711:SF1">
    <property type="entry name" value="HISTIDINE KINASE 1"/>
    <property type="match status" value="1"/>
</dbReference>
<keyword evidence="6" id="KW-0812">Transmembrane</keyword>
<dbReference type="Pfam" id="PF00672">
    <property type="entry name" value="HAMP"/>
    <property type="match status" value="1"/>
</dbReference>
<dbReference type="OrthoDB" id="9757990at2"/>
<feature type="compositionally biased region" description="Low complexity" evidence="10">
    <location>
        <begin position="318"/>
        <end position="328"/>
    </location>
</feature>
<dbReference type="Gene3D" id="3.30.565.10">
    <property type="entry name" value="Histidine kinase-like ATPase, C-terminal domain"/>
    <property type="match status" value="1"/>
</dbReference>
<dbReference type="CDD" id="cd00082">
    <property type="entry name" value="HisKA"/>
    <property type="match status" value="1"/>
</dbReference>
<evidence type="ECO:0000256" key="9">
    <source>
        <dbReference type="ARBA" id="ARBA00023012"/>
    </source>
</evidence>
<keyword evidence="4" id="KW-0597">Phosphoprotein</keyword>
<dbReference type="GO" id="GO:0000155">
    <property type="term" value="F:phosphorelay sensor kinase activity"/>
    <property type="evidence" value="ECO:0007669"/>
    <property type="project" value="InterPro"/>
</dbReference>
<evidence type="ECO:0000256" key="11">
    <source>
        <dbReference type="SAM" id="SignalP"/>
    </source>
</evidence>
<keyword evidence="7 14" id="KW-0418">Kinase</keyword>
<evidence type="ECO:0000256" key="10">
    <source>
        <dbReference type="SAM" id="MobiDB-lite"/>
    </source>
</evidence>
<sequence>MRKSLLARLLAVSVLVSIGSIAATAWLAAQTTSGALRQEQGQVLADDARIYDKLLGVGATSPEWRGADAAVRELSRQTGRRIALTTQERKVIADSAAPPKRGGAAKGGADTGGVGKGGADKDGANKGGDSGSPTPSSKDDDAGHEAKGGAKENPKDTPQDNPKDNPEARLPPTASAVLDPLSVDSALTPGRSGEEAVEVGDTSADRIDPRAVGPYRLTRAERTRLKDAADRRAACLVDLGMTPQVVVGPGGRPTVRIDHDPGEFLQSQCRTPPLEMPTETEQKALKKLNALTGACLKRQGLDPVPVGLDLEGRSGPKPVAASVPSVPSMTAAERNVPQLPDAPDGPDGGVRPDGEPTAIRPSAGAVGPESTTAATASCVDTARREQLGPYVSSPALLFITSSDGTRSAPAFSLSRANTIRLAGLAAAVLAVTIAVTALAATRLTRPLRALTTATRRMKTGESSEPVPARATRSAGEISQLAAAFNDMAAHRKALEEQRKAMVSDVAHELRTPLSNIRGWLEAAEDGVVDTDPELVTSLLEEALLLQHIVDDLQDLAAADAGTLRLHREPVRAAEIADQVAAAHQARADGAGVRLRATAFGDPWVTADPLRLRQAIGNLVSNAVRHTPEGGSVRISCRTTPEAVLIEVADTGTGIASADLPHVFDRFWRADKSRTRATGGSGLGLSIVRKLVEAHDGAVSAQSVPGKGSLFTVRLPVG</sequence>
<evidence type="ECO:0000313" key="14">
    <source>
        <dbReference type="EMBL" id="QES39086.1"/>
    </source>
</evidence>
<dbReference type="Gene3D" id="6.10.340.10">
    <property type="match status" value="1"/>
</dbReference>
<evidence type="ECO:0000313" key="15">
    <source>
        <dbReference type="Proteomes" id="UP000322927"/>
    </source>
</evidence>
<dbReference type="GO" id="GO:0005886">
    <property type="term" value="C:plasma membrane"/>
    <property type="evidence" value="ECO:0007669"/>
    <property type="project" value="UniProtKB-SubCell"/>
</dbReference>
<evidence type="ECO:0000256" key="8">
    <source>
        <dbReference type="ARBA" id="ARBA00022989"/>
    </source>
</evidence>
<keyword evidence="5" id="KW-0808">Transferase</keyword>
<evidence type="ECO:0000256" key="3">
    <source>
        <dbReference type="ARBA" id="ARBA00012438"/>
    </source>
</evidence>
<evidence type="ECO:0000256" key="5">
    <source>
        <dbReference type="ARBA" id="ARBA00022679"/>
    </source>
</evidence>
<dbReference type="CDD" id="cd06225">
    <property type="entry name" value="HAMP"/>
    <property type="match status" value="1"/>
</dbReference>
<dbReference type="InterPro" id="IPR050736">
    <property type="entry name" value="Sensor_HK_Regulatory"/>
</dbReference>
<dbReference type="EMBL" id="CP029192">
    <property type="protein sequence ID" value="QES39086.1"/>
    <property type="molecule type" value="Genomic_DNA"/>
</dbReference>
<evidence type="ECO:0000259" key="13">
    <source>
        <dbReference type="PROSITE" id="PS50885"/>
    </source>
</evidence>
<dbReference type="SMART" id="SM00304">
    <property type="entry name" value="HAMP"/>
    <property type="match status" value="1"/>
</dbReference>
<accession>A0A5P2C8N8</accession>
<dbReference type="InterPro" id="IPR003594">
    <property type="entry name" value="HATPase_dom"/>
</dbReference>
<dbReference type="PROSITE" id="PS50885">
    <property type="entry name" value="HAMP"/>
    <property type="match status" value="1"/>
</dbReference>
<keyword evidence="8" id="KW-0472">Membrane</keyword>
<dbReference type="Gene3D" id="1.10.287.130">
    <property type="match status" value="1"/>
</dbReference>
<dbReference type="InterPro" id="IPR036890">
    <property type="entry name" value="HATPase_C_sf"/>
</dbReference>
<dbReference type="InterPro" id="IPR036097">
    <property type="entry name" value="HisK_dim/P_sf"/>
</dbReference>
<reference evidence="14 15" key="1">
    <citation type="submission" date="2018-05" db="EMBL/GenBank/DDBJ databases">
        <title>Streptomyces venezuelae.</title>
        <authorList>
            <person name="Kim W."/>
            <person name="Lee N."/>
            <person name="Cho B.-K."/>
        </authorList>
    </citation>
    <scope>NUCLEOTIDE SEQUENCE [LARGE SCALE GENOMIC DNA]</scope>
    <source>
        <strain evidence="14 15">ATCC 14584</strain>
    </source>
</reference>